<evidence type="ECO:0000259" key="6">
    <source>
        <dbReference type="Pfam" id="PF17389"/>
    </source>
</evidence>
<proteinExistence type="predicted"/>
<evidence type="ECO:0000313" key="9">
    <source>
        <dbReference type="Proteomes" id="UP001172738"/>
    </source>
</evidence>
<dbReference type="PANTHER" id="PTHR33307:SF6">
    <property type="entry name" value="ALPHA-RHAMNOSIDASE (EUROFUNG)-RELATED"/>
    <property type="match status" value="1"/>
</dbReference>
<keyword evidence="3 8" id="KW-0378">Hydrolase</keyword>
<evidence type="ECO:0000259" key="4">
    <source>
        <dbReference type="Pfam" id="PF05592"/>
    </source>
</evidence>
<evidence type="ECO:0000259" key="5">
    <source>
        <dbReference type="Pfam" id="PF08531"/>
    </source>
</evidence>
<dbReference type="InterPro" id="IPR035398">
    <property type="entry name" value="Bac_rhamnosid_C"/>
</dbReference>
<name>A0ABT8FXU4_9MICO</name>
<feature type="domain" description="Alpha-L-rhamnosidase six-hairpin glycosidase" evidence="6">
    <location>
        <begin position="422"/>
        <end position="768"/>
    </location>
</feature>
<dbReference type="EC" id="3.2.1.40" evidence="2"/>
<dbReference type="SUPFAM" id="SSF48208">
    <property type="entry name" value="Six-hairpin glycosidases"/>
    <property type="match status" value="1"/>
</dbReference>
<dbReference type="InterPro" id="IPR016007">
    <property type="entry name" value="Alpha_rhamnosid"/>
</dbReference>
<dbReference type="InterPro" id="IPR008902">
    <property type="entry name" value="Rhamnosid_concanavalin"/>
</dbReference>
<dbReference type="RefSeq" id="WP_301125618.1">
    <property type="nucleotide sequence ID" value="NZ_JAUHPV010000001.1"/>
</dbReference>
<evidence type="ECO:0000256" key="1">
    <source>
        <dbReference type="ARBA" id="ARBA00001445"/>
    </source>
</evidence>
<protein>
    <recommendedName>
        <fullName evidence="2">alpha-L-rhamnosidase</fullName>
        <ecNumber evidence="2">3.2.1.40</ecNumber>
    </recommendedName>
</protein>
<comment type="catalytic activity">
    <reaction evidence="1">
        <text>Hydrolysis of terminal non-reducing alpha-L-rhamnose residues in alpha-L-rhamnosides.</text>
        <dbReference type="EC" id="3.2.1.40"/>
    </reaction>
</comment>
<dbReference type="Pfam" id="PF25788">
    <property type="entry name" value="Ig_Rha78A_N"/>
    <property type="match status" value="1"/>
</dbReference>
<dbReference type="GO" id="GO:0016787">
    <property type="term" value="F:hydrolase activity"/>
    <property type="evidence" value="ECO:0007669"/>
    <property type="project" value="UniProtKB-KW"/>
</dbReference>
<dbReference type="Pfam" id="PF17389">
    <property type="entry name" value="Bac_rhamnosid6H"/>
    <property type="match status" value="1"/>
</dbReference>
<feature type="domain" description="Bacterial alpha-L-rhamnosidase N-terminal" evidence="5">
    <location>
        <begin position="138"/>
        <end position="306"/>
    </location>
</feature>
<reference evidence="8" key="1">
    <citation type="submission" date="2023-06" db="EMBL/GenBank/DDBJ databases">
        <title>SYSU T00b26.</title>
        <authorList>
            <person name="Gao L."/>
            <person name="Fang B.-Z."/>
            <person name="Li W.-J."/>
        </authorList>
    </citation>
    <scope>NUCLEOTIDE SEQUENCE</scope>
    <source>
        <strain evidence="8">SYSU T00b26</strain>
    </source>
</reference>
<dbReference type="Gene3D" id="1.50.10.10">
    <property type="match status" value="1"/>
</dbReference>
<dbReference type="Pfam" id="PF08531">
    <property type="entry name" value="Bac_rhamnosid_N"/>
    <property type="match status" value="1"/>
</dbReference>
<dbReference type="EMBL" id="JAUHPV010000001">
    <property type="protein sequence ID" value="MDN4471721.1"/>
    <property type="molecule type" value="Genomic_DNA"/>
</dbReference>
<keyword evidence="9" id="KW-1185">Reference proteome</keyword>
<dbReference type="Gene3D" id="2.60.40.10">
    <property type="entry name" value="Immunoglobulins"/>
    <property type="match status" value="1"/>
</dbReference>
<evidence type="ECO:0000313" key="8">
    <source>
        <dbReference type="EMBL" id="MDN4471721.1"/>
    </source>
</evidence>
<dbReference type="InterPro" id="IPR035396">
    <property type="entry name" value="Bac_rhamnosid6H"/>
</dbReference>
<accession>A0ABT8FXU4</accession>
<dbReference type="Proteomes" id="UP001172738">
    <property type="component" value="Unassembled WGS sequence"/>
</dbReference>
<gene>
    <name evidence="8" type="ORF">QQX04_01790</name>
</gene>
<dbReference type="InterPro" id="IPR013783">
    <property type="entry name" value="Ig-like_fold"/>
</dbReference>
<dbReference type="InterPro" id="IPR013737">
    <property type="entry name" value="Bac_rhamnosid_N"/>
</dbReference>
<organism evidence="8 9">
    <name type="scientific">Demequina zhanjiangensis</name>
    <dbReference type="NCBI Taxonomy" id="3051659"/>
    <lineage>
        <taxon>Bacteria</taxon>
        <taxon>Bacillati</taxon>
        <taxon>Actinomycetota</taxon>
        <taxon>Actinomycetes</taxon>
        <taxon>Micrococcales</taxon>
        <taxon>Demequinaceae</taxon>
        <taxon>Demequina</taxon>
    </lineage>
</organism>
<dbReference type="InterPro" id="IPR012341">
    <property type="entry name" value="6hp_glycosidase-like_sf"/>
</dbReference>
<dbReference type="PIRSF" id="PIRSF010631">
    <property type="entry name" value="A-rhamnsds"/>
    <property type="match status" value="1"/>
</dbReference>
<dbReference type="InterPro" id="IPR008928">
    <property type="entry name" value="6-hairpin_glycosidase_sf"/>
</dbReference>
<evidence type="ECO:0000259" key="7">
    <source>
        <dbReference type="Pfam" id="PF17390"/>
    </source>
</evidence>
<dbReference type="Pfam" id="PF17390">
    <property type="entry name" value="Bac_rhamnosid_C"/>
    <property type="match status" value="1"/>
</dbReference>
<dbReference type="Gene3D" id="2.60.420.10">
    <property type="entry name" value="Maltose phosphorylase, domain 3"/>
    <property type="match status" value="1"/>
</dbReference>
<feature type="domain" description="Alpha-L-rhamnosidase concanavalin-like" evidence="4">
    <location>
        <begin position="319"/>
        <end position="417"/>
    </location>
</feature>
<sequence>MTAVTGLRAELRADALGVGTAAPRLSWRLEQAPEPAEQAEARMVSADGSSSTVPLVAPDGVLVDWPFPELVSRQRVEVSVRALVAREWSDWSEPLAVEAALLEQGDWSEPLVVPSAAAVHELRPSHLLRAEFTLDEAPASARLYVTAQGVFTAALNGGPLSDEHLAPGWTSYTHRLRYRVHDVTAMLRAGANVIGAELADGWFRGRIGFDGGLWDVFGEHVGLLAQLEVTDAQGDTRVVPLGDAWRQIPGPATRVGLYEGESYDARLLPDGWLEPGFDPSAWRVPQLRPVVEIGTVLEAAVGEPVRPIESLRPVSVEKRPSGRLRLDFGQNISGVLRVKADLPAGRTLRMHHAEVLENDELGTRPLREAPSIDSYTSDGSGPFSWAPRFTIHGFRYAELEGWHGDLADVDVEALVIHTDMERRGWFACSDPMLEKLHENTVWSMRDNFVDLPTDCPQRDERMGWTGDIQVFAPAAEFLYGADGVLTSWLRDVAAEQGSDGWVPNFVPWVECGFPRGASAAWGDAATIVPWTMYQRRGDLSILREQWPSMKAWVDHLALRVGPGGVVEGSMELGDWLDPAAPPENPAAARTDKYLVASAYAVRSARIVADTAVLLGDLEAEAHYRAFAERVAEATRRRWFEDLASIADAPTALALGLEFGLVEDPDARRRLGDLLAAAVREGGHHVQTGFVGTPIICDALASSGHLDDAYALLLQQECPSWLYPVSMGATTIWERWDSMLPDGSINPGGMTSFNHYALGAVVDFLHRVVAGLAPSAPGYREITVQPRPGGGLTSASASHLSPFGMIAVSWELADGLLALDVEVPTGVSARVILPDGGVHTVGAGAHHYSAPMPAAQKEATR</sequence>
<evidence type="ECO:0000256" key="2">
    <source>
        <dbReference type="ARBA" id="ARBA00012652"/>
    </source>
</evidence>
<evidence type="ECO:0000256" key="3">
    <source>
        <dbReference type="ARBA" id="ARBA00022801"/>
    </source>
</evidence>
<dbReference type="PANTHER" id="PTHR33307">
    <property type="entry name" value="ALPHA-RHAMNOSIDASE (EUROFUNG)"/>
    <property type="match status" value="1"/>
</dbReference>
<dbReference type="Gene3D" id="2.60.120.260">
    <property type="entry name" value="Galactose-binding domain-like"/>
    <property type="match status" value="2"/>
</dbReference>
<comment type="caution">
    <text evidence="8">The sequence shown here is derived from an EMBL/GenBank/DDBJ whole genome shotgun (WGS) entry which is preliminary data.</text>
</comment>
<feature type="domain" description="Alpha-L-rhamnosidase C-terminal" evidence="7">
    <location>
        <begin position="770"/>
        <end position="838"/>
    </location>
</feature>
<dbReference type="Pfam" id="PF05592">
    <property type="entry name" value="Bac_rhamnosid"/>
    <property type="match status" value="1"/>
</dbReference>